<name>A0A6B2LPR2_9EUKA</name>
<feature type="transmembrane region" description="Helical" evidence="8">
    <location>
        <begin position="7"/>
        <end position="25"/>
    </location>
</feature>
<dbReference type="PANTHER" id="PTHR19315">
    <property type="entry name" value="ER MEMBRANE PROTEIN COMPLEX SUBUNIT 4"/>
    <property type="match status" value="1"/>
</dbReference>
<feature type="transmembrane region" description="Helical" evidence="8">
    <location>
        <begin position="69"/>
        <end position="88"/>
    </location>
</feature>
<evidence type="ECO:0000256" key="6">
    <source>
        <dbReference type="ARBA" id="ARBA00022989"/>
    </source>
</evidence>
<feature type="transmembrane region" description="Helical" evidence="8">
    <location>
        <begin position="31"/>
        <end position="49"/>
    </location>
</feature>
<evidence type="ECO:0000256" key="3">
    <source>
        <dbReference type="ARBA" id="ARBA00020820"/>
    </source>
</evidence>
<sequence length="120" mass="13619">MKKAWEIASSPFSMIVMYGIFFWLTPNSPNIFTIAFPVYALFVPIKAIFSINQTFQGVENPKKSDLLPYKMMFGAIQVLFVGLALWKISKMGLLPVNDADWVIFYRVREAAEFVGKGSIL</sequence>
<dbReference type="EMBL" id="GIBP01010143">
    <property type="protein sequence ID" value="NDV39112.1"/>
    <property type="molecule type" value="Transcribed_RNA"/>
</dbReference>
<evidence type="ECO:0000256" key="7">
    <source>
        <dbReference type="ARBA" id="ARBA00023136"/>
    </source>
</evidence>
<evidence type="ECO:0000256" key="5">
    <source>
        <dbReference type="ARBA" id="ARBA00022824"/>
    </source>
</evidence>
<comment type="similarity">
    <text evidence="2">Belongs to the EMC4 family.</text>
</comment>
<evidence type="ECO:0000256" key="1">
    <source>
        <dbReference type="ARBA" id="ARBA00004477"/>
    </source>
</evidence>
<dbReference type="GO" id="GO:0005789">
    <property type="term" value="C:endoplasmic reticulum membrane"/>
    <property type="evidence" value="ECO:0007669"/>
    <property type="project" value="UniProtKB-SubCell"/>
</dbReference>
<comment type="subcellular location">
    <subcellularLocation>
        <location evidence="1">Endoplasmic reticulum membrane</location>
        <topology evidence="1">Multi-pass membrane protein</topology>
    </subcellularLocation>
</comment>
<reference evidence="9" key="1">
    <citation type="journal article" date="2020" name="J. Eukaryot. Microbiol.">
        <title>De novo Sequencing, Assembly and Annotation of the Transcriptome for the Free-Living Testate Amoeba Arcella intermedia.</title>
        <authorList>
            <person name="Ribeiro G.M."/>
            <person name="Porfirio-Sousa A.L."/>
            <person name="Maurer-Alcala X.X."/>
            <person name="Katz L.A."/>
            <person name="Lahr D.J.G."/>
        </authorList>
    </citation>
    <scope>NUCLEOTIDE SEQUENCE</scope>
</reference>
<keyword evidence="6 8" id="KW-1133">Transmembrane helix</keyword>
<evidence type="ECO:0000313" key="9">
    <source>
        <dbReference type="EMBL" id="NDV39112.1"/>
    </source>
</evidence>
<proteinExistence type="inferred from homology"/>
<keyword evidence="4 8" id="KW-0812">Transmembrane</keyword>
<dbReference type="Pfam" id="PF06417">
    <property type="entry name" value="EMC4"/>
    <property type="match status" value="1"/>
</dbReference>
<evidence type="ECO:0000256" key="4">
    <source>
        <dbReference type="ARBA" id="ARBA00022692"/>
    </source>
</evidence>
<protein>
    <recommendedName>
        <fullName evidence="3">ER membrane protein complex subunit 4</fullName>
    </recommendedName>
</protein>
<evidence type="ECO:0000256" key="8">
    <source>
        <dbReference type="SAM" id="Phobius"/>
    </source>
</evidence>
<dbReference type="InterPro" id="IPR009445">
    <property type="entry name" value="TMEM85/Emc4"/>
</dbReference>
<dbReference type="AlphaFoldDB" id="A0A6B2LPR2"/>
<organism evidence="9">
    <name type="scientific">Arcella intermedia</name>
    <dbReference type="NCBI Taxonomy" id="1963864"/>
    <lineage>
        <taxon>Eukaryota</taxon>
        <taxon>Amoebozoa</taxon>
        <taxon>Tubulinea</taxon>
        <taxon>Elardia</taxon>
        <taxon>Arcellinida</taxon>
        <taxon>Sphaerothecina</taxon>
        <taxon>Arcellidae</taxon>
        <taxon>Arcella</taxon>
    </lineage>
</organism>
<evidence type="ECO:0000256" key="2">
    <source>
        <dbReference type="ARBA" id="ARBA00007715"/>
    </source>
</evidence>
<accession>A0A6B2LPR2</accession>
<keyword evidence="5" id="KW-0256">Endoplasmic reticulum</keyword>
<keyword evidence="7 8" id="KW-0472">Membrane</keyword>